<dbReference type="Proteomes" id="UP000182882">
    <property type="component" value="Unassembled WGS sequence"/>
</dbReference>
<reference evidence="2" key="1">
    <citation type="submission" date="2016-10" db="EMBL/GenBank/DDBJ databases">
        <authorList>
            <person name="Varghese N."/>
            <person name="Submissions S."/>
        </authorList>
    </citation>
    <scope>NUCLEOTIDE SEQUENCE [LARGE SCALE GENOMIC DNA]</scope>
    <source>
        <strain evidence="2">Nm10</strain>
    </source>
</reference>
<dbReference type="RefSeq" id="WP_062558806.1">
    <property type="nucleotide sequence ID" value="NZ_CP013341.1"/>
</dbReference>
<dbReference type="AlphaFoldDB" id="A0A1H2GP50"/>
<dbReference type="KEGG" id="nur:ATY38_07780"/>
<evidence type="ECO:0000313" key="2">
    <source>
        <dbReference type="Proteomes" id="UP000182882"/>
    </source>
</evidence>
<name>A0A1H2GP50_9PROT</name>
<organism evidence="1 2">
    <name type="scientific">Nitrosomonas ureae</name>
    <dbReference type="NCBI Taxonomy" id="44577"/>
    <lineage>
        <taxon>Bacteria</taxon>
        <taxon>Pseudomonadati</taxon>
        <taxon>Pseudomonadota</taxon>
        <taxon>Betaproteobacteria</taxon>
        <taxon>Nitrosomonadales</taxon>
        <taxon>Nitrosomonadaceae</taxon>
        <taxon>Nitrosomonas</taxon>
    </lineage>
</organism>
<dbReference type="EMBL" id="FNLN01000035">
    <property type="protein sequence ID" value="SDU21476.1"/>
    <property type="molecule type" value="Genomic_DNA"/>
</dbReference>
<accession>A0A1H2GP50</accession>
<keyword evidence="2" id="KW-1185">Reference proteome</keyword>
<evidence type="ECO:0000313" key="1">
    <source>
        <dbReference type="EMBL" id="SDU21476.1"/>
    </source>
</evidence>
<sequence>MQILKLISMQNYRRYRGFLAGRTFFTVNLLDQRRGLLERQIVDLREVERATKRERSFHN</sequence>
<proteinExistence type="predicted"/>
<protein>
    <submittedName>
        <fullName evidence="1">Uncharacterized protein</fullName>
    </submittedName>
</protein>
<gene>
    <name evidence="1" type="ORF">SAMN05216406_13511</name>
</gene>